<proteinExistence type="predicted"/>
<organism evidence="1 2">
    <name type="scientific">Undibacterium amnicola</name>
    <dbReference type="NCBI Taxonomy" id="1834038"/>
    <lineage>
        <taxon>Bacteria</taxon>
        <taxon>Pseudomonadati</taxon>
        <taxon>Pseudomonadota</taxon>
        <taxon>Betaproteobacteria</taxon>
        <taxon>Burkholderiales</taxon>
        <taxon>Oxalobacteraceae</taxon>
        <taxon>Undibacterium</taxon>
    </lineage>
</organism>
<keyword evidence="2" id="KW-1185">Reference proteome</keyword>
<evidence type="ECO:0000313" key="1">
    <source>
        <dbReference type="EMBL" id="MBC3830271.1"/>
    </source>
</evidence>
<accession>A0ABR6XLJ1</accession>
<dbReference type="Proteomes" id="UP000643610">
    <property type="component" value="Unassembled WGS sequence"/>
</dbReference>
<protein>
    <submittedName>
        <fullName evidence="1">Uncharacterized protein</fullName>
    </submittedName>
</protein>
<name>A0ABR6XLJ1_9BURK</name>
<gene>
    <name evidence="1" type="ORF">H8K33_01985</name>
</gene>
<evidence type="ECO:0000313" key="2">
    <source>
        <dbReference type="Proteomes" id="UP000643610"/>
    </source>
</evidence>
<sequence length="137" mass="16294">MTFVLEEISPSDHEKYQLTDKNPFTYNSVQSNEWLIDRERNMYFRKLGGRRRDDPYVMEFHCFWRGALLAICFDCRLEYITPRDVKVKWRYGGGDPLPVNLRPYINEFHADLKEALTLYKSSGLGSPFDSYVVEFDF</sequence>
<dbReference type="EMBL" id="JACOFU010000001">
    <property type="protein sequence ID" value="MBC3830271.1"/>
    <property type="molecule type" value="Genomic_DNA"/>
</dbReference>
<comment type="caution">
    <text evidence="1">The sequence shown here is derived from an EMBL/GenBank/DDBJ whole genome shotgun (WGS) entry which is preliminary data.</text>
</comment>
<reference evidence="1 2" key="1">
    <citation type="submission" date="2020-08" db="EMBL/GenBank/DDBJ databases">
        <title>Novel species isolated from subtropical streams in China.</title>
        <authorList>
            <person name="Lu H."/>
        </authorList>
    </citation>
    <scope>NUCLEOTIDE SEQUENCE [LARGE SCALE GENOMIC DNA]</scope>
    <source>
        <strain evidence="1 2">KCTC 52442</strain>
    </source>
</reference>
<dbReference type="RefSeq" id="WP_186889296.1">
    <property type="nucleotide sequence ID" value="NZ_JACOFU010000001.1"/>
</dbReference>